<sequence length="574" mass="62904">MEENSQRTEETDEQGRGRRRARPADDGEASEGGRGRRMTARPSGGGRGGGGGRDDEIGNYFLGSWTKMAVDDTMDFNIETVPKGDIKRRHSTLGTCNSGQLIIVVGMYEYHCYFPRDIDFNMDGDFAKLQSFKMDMPDLDFSSPEHVFKSKQKVDRGSSSGQQKGKLDTFDISFDFDGFNLDEDIIKVDGNAPATKHTDKIGAGCERHDGSESSQTEDSAASEKIINHAVKTAVAPEGIEIPRDDSTVGTFVEHAAESSSEETVGVRTEATNQQGSSSDVYTPIPWINVTHPKMKACPMTNMLSMVCSPRHHNPLVGAILSQSDVPSEADYLGSRVTRRHGRWRAQWKNVSVGQGGQERHVGDEEDTFSRKHSGVVAATWWWRVSSCAEEAWAMACAVEERLLGSRWAGTSCRKSGDVRPPLASPSLHFSLFGSSELASKQLNHLGSVKPDVQTGRNSGSQLKPRFSEMRKGAPPPLLVGMKNVQSTATNSFCKDHGVQEISVLNDYPILADKVVDKGEPVILRSVSNMKDPDNTRKGSSVDKITKLNISRSMKSSLPATRSIPSSKDHTCYHT</sequence>
<dbReference type="PANTHER" id="PTHR36380">
    <property type="entry name" value="BNAA03G58330D PROTEIN"/>
    <property type="match status" value="1"/>
</dbReference>
<name>A0AAV0MFU6_9ROSI</name>
<evidence type="ECO:0000256" key="1">
    <source>
        <dbReference type="SAM" id="MobiDB-lite"/>
    </source>
</evidence>
<keyword evidence="3" id="KW-1185">Reference proteome</keyword>
<protein>
    <submittedName>
        <fullName evidence="2">Uncharacterized protein</fullName>
    </submittedName>
</protein>
<feature type="compositionally biased region" description="Basic and acidic residues" evidence="1">
    <location>
        <begin position="196"/>
        <end position="211"/>
    </location>
</feature>
<feature type="region of interest" description="Disordered" evidence="1">
    <location>
        <begin position="196"/>
        <end position="221"/>
    </location>
</feature>
<feature type="compositionally biased region" description="Basic and acidic residues" evidence="1">
    <location>
        <begin position="1"/>
        <end position="16"/>
    </location>
</feature>
<dbReference type="EMBL" id="CAMGYJ010000007">
    <property type="protein sequence ID" value="CAI0445038.1"/>
    <property type="molecule type" value="Genomic_DNA"/>
</dbReference>
<comment type="caution">
    <text evidence="2">The sequence shown here is derived from an EMBL/GenBank/DDBJ whole genome shotgun (WGS) entry which is preliminary data.</text>
</comment>
<feature type="region of interest" description="Disordered" evidence="1">
    <location>
        <begin position="1"/>
        <end position="55"/>
    </location>
</feature>
<feature type="compositionally biased region" description="Polar residues" evidence="1">
    <location>
        <begin position="552"/>
        <end position="565"/>
    </location>
</feature>
<feature type="region of interest" description="Disordered" evidence="1">
    <location>
        <begin position="449"/>
        <end position="476"/>
    </location>
</feature>
<gene>
    <name evidence="2" type="ORF">LITE_LOCUS28373</name>
</gene>
<evidence type="ECO:0000313" key="2">
    <source>
        <dbReference type="EMBL" id="CAI0445038.1"/>
    </source>
</evidence>
<reference evidence="2" key="1">
    <citation type="submission" date="2022-08" db="EMBL/GenBank/DDBJ databases">
        <authorList>
            <person name="Gutierrez-Valencia J."/>
        </authorList>
    </citation>
    <scope>NUCLEOTIDE SEQUENCE</scope>
</reference>
<dbReference type="AlphaFoldDB" id="A0AAV0MFU6"/>
<accession>A0AAV0MFU6</accession>
<organism evidence="2 3">
    <name type="scientific">Linum tenue</name>
    <dbReference type="NCBI Taxonomy" id="586396"/>
    <lineage>
        <taxon>Eukaryota</taxon>
        <taxon>Viridiplantae</taxon>
        <taxon>Streptophyta</taxon>
        <taxon>Embryophyta</taxon>
        <taxon>Tracheophyta</taxon>
        <taxon>Spermatophyta</taxon>
        <taxon>Magnoliopsida</taxon>
        <taxon>eudicotyledons</taxon>
        <taxon>Gunneridae</taxon>
        <taxon>Pentapetalae</taxon>
        <taxon>rosids</taxon>
        <taxon>fabids</taxon>
        <taxon>Malpighiales</taxon>
        <taxon>Linaceae</taxon>
        <taxon>Linum</taxon>
    </lineage>
</organism>
<proteinExistence type="predicted"/>
<dbReference type="InterPro" id="IPR038777">
    <property type="entry name" value="At4g18490-like"/>
</dbReference>
<feature type="region of interest" description="Disordered" evidence="1">
    <location>
        <begin position="256"/>
        <end position="277"/>
    </location>
</feature>
<dbReference type="Proteomes" id="UP001154282">
    <property type="component" value="Unassembled WGS sequence"/>
</dbReference>
<evidence type="ECO:0000313" key="3">
    <source>
        <dbReference type="Proteomes" id="UP001154282"/>
    </source>
</evidence>
<feature type="region of interest" description="Disordered" evidence="1">
    <location>
        <begin position="552"/>
        <end position="574"/>
    </location>
</feature>
<dbReference type="PANTHER" id="PTHR36380:SF1">
    <property type="entry name" value="OS01G0755100 PROTEIN"/>
    <property type="match status" value="1"/>
</dbReference>